<gene>
    <name evidence="2" type="ORF">WMO43_04465</name>
</gene>
<dbReference type="Gene3D" id="3.40.630.30">
    <property type="match status" value="1"/>
</dbReference>
<organism evidence="2 3">
    <name type="scientific">Maccoyibacter intestinihominis</name>
    <dbReference type="NCBI Taxonomy" id="3133499"/>
    <lineage>
        <taxon>Bacteria</taxon>
        <taxon>Bacillati</taxon>
        <taxon>Bacillota</taxon>
        <taxon>Clostridia</taxon>
        <taxon>Lachnospirales</taxon>
        <taxon>Lachnospiraceae</taxon>
        <taxon>Maccoyibacter</taxon>
    </lineage>
</organism>
<feature type="domain" description="N-acetyltransferase" evidence="1">
    <location>
        <begin position="118"/>
        <end position="215"/>
    </location>
</feature>
<proteinExistence type="predicted"/>
<sequence length="279" mass="32746">MKEKRELYRRKMEKTIYTDIIAELEEAIVLSNSGKEKESNDAVNAIKETLEKRIYEIEKMKEAESVRNIDKIFFPYHGEVFAANDKICIRVIQESEKNDYIAVSYEYSCMKGVFKEKNFRDELWKSFMSKQSFVCSIYDQATGNYLGYCSIKDLRKQDWELAIELKSEWCHRGYGTEAVSLFLRKLGVLTGNRFFRVRVDIDNYASQALMKKLGAYPNGISEFLLKGEELEKFREKNKAMIDDKIRAVAEEFCMNPEDILGYVLEYRIDISVLMLTRKN</sequence>
<dbReference type="RefSeq" id="WP_353530203.1">
    <property type="nucleotide sequence ID" value="NZ_JBBMEX010000003.1"/>
</dbReference>
<dbReference type="SUPFAM" id="SSF55729">
    <property type="entry name" value="Acyl-CoA N-acyltransferases (Nat)"/>
    <property type="match status" value="1"/>
</dbReference>
<accession>A0ABV1HCS2</accession>
<reference evidence="2 3" key="1">
    <citation type="submission" date="2024-03" db="EMBL/GenBank/DDBJ databases">
        <title>Human intestinal bacterial collection.</title>
        <authorList>
            <person name="Pauvert C."/>
            <person name="Hitch T.C.A."/>
            <person name="Clavel T."/>
        </authorList>
    </citation>
    <scope>NUCLEOTIDE SEQUENCE [LARGE SCALE GENOMIC DNA]</scope>
    <source>
        <strain evidence="2 3">CLA-AA-H185</strain>
    </source>
</reference>
<keyword evidence="3" id="KW-1185">Reference proteome</keyword>
<protein>
    <submittedName>
        <fullName evidence="2">GNAT family N-acetyltransferase</fullName>
    </submittedName>
</protein>
<dbReference type="Proteomes" id="UP001454489">
    <property type="component" value="Unassembled WGS sequence"/>
</dbReference>
<dbReference type="EMBL" id="JBBMEX010000003">
    <property type="protein sequence ID" value="MEQ2557132.1"/>
    <property type="molecule type" value="Genomic_DNA"/>
</dbReference>
<evidence type="ECO:0000313" key="2">
    <source>
        <dbReference type="EMBL" id="MEQ2557132.1"/>
    </source>
</evidence>
<comment type="caution">
    <text evidence="2">The sequence shown here is derived from an EMBL/GenBank/DDBJ whole genome shotgun (WGS) entry which is preliminary data.</text>
</comment>
<evidence type="ECO:0000259" key="1">
    <source>
        <dbReference type="Pfam" id="PF13302"/>
    </source>
</evidence>
<dbReference type="InterPro" id="IPR000182">
    <property type="entry name" value="GNAT_dom"/>
</dbReference>
<dbReference type="InterPro" id="IPR016181">
    <property type="entry name" value="Acyl_CoA_acyltransferase"/>
</dbReference>
<name>A0ABV1HCS2_9FIRM</name>
<evidence type="ECO:0000313" key="3">
    <source>
        <dbReference type="Proteomes" id="UP001454489"/>
    </source>
</evidence>
<dbReference type="Pfam" id="PF13302">
    <property type="entry name" value="Acetyltransf_3"/>
    <property type="match status" value="1"/>
</dbReference>